<keyword evidence="3" id="KW-1185">Reference proteome</keyword>
<accession>A0ABT1N797</accession>
<dbReference type="RefSeq" id="WP_255044690.1">
    <property type="nucleotide sequence ID" value="NZ_JANEYT010000079.1"/>
</dbReference>
<protein>
    <submittedName>
        <fullName evidence="2">Uncharacterized protein</fullName>
    </submittedName>
</protein>
<reference evidence="2 3" key="1">
    <citation type="submission" date="2022-07" db="EMBL/GenBank/DDBJ databases">
        <title>Photobacterium pectinilyticum sp. nov., a marine bacterium isolated from surface seawater of Qingdao offshore.</title>
        <authorList>
            <person name="Wang X."/>
        </authorList>
    </citation>
    <scope>NUCLEOTIDE SEQUENCE [LARGE SCALE GENOMIC DNA]</scope>
    <source>
        <strain evidence="2 3">ZSDE20</strain>
    </source>
</reference>
<evidence type="ECO:0000313" key="2">
    <source>
        <dbReference type="EMBL" id="MCQ1060610.1"/>
    </source>
</evidence>
<evidence type="ECO:0000256" key="1">
    <source>
        <dbReference type="SAM" id="SignalP"/>
    </source>
</evidence>
<feature type="chain" id="PRO_5046153134" evidence="1">
    <location>
        <begin position="25"/>
        <end position="267"/>
    </location>
</feature>
<evidence type="ECO:0000313" key="3">
    <source>
        <dbReference type="Proteomes" id="UP001524460"/>
    </source>
</evidence>
<dbReference type="Proteomes" id="UP001524460">
    <property type="component" value="Unassembled WGS sequence"/>
</dbReference>
<name>A0ABT1N797_9GAMM</name>
<comment type="caution">
    <text evidence="2">The sequence shown here is derived from an EMBL/GenBank/DDBJ whole genome shotgun (WGS) entry which is preliminary data.</text>
</comment>
<keyword evidence="1" id="KW-0732">Signal</keyword>
<proteinExistence type="predicted"/>
<feature type="signal peptide" evidence="1">
    <location>
        <begin position="1"/>
        <end position="24"/>
    </location>
</feature>
<dbReference type="EMBL" id="JANEYT010000079">
    <property type="protein sequence ID" value="MCQ1060610.1"/>
    <property type="molecule type" value="Genomic_DNA"/>
</dbReference>
<gene>
    <name evidence="2" type="ORF">NHN17_21425</name>
</gene>
<organism evidence="2 3">
    <name type="scientific">Photobacterium pectinilyticum</name>
    <dbReference type="NCBI Taxonomy" id="2906793"/>
    <lineage>
        <taxon>Bacteria</taxon>
        <taxon>Pseudomonadati</taxon>
        <taxon>Pseudomonadota</taxon>
        <taxon>Gammaproteobacteria</taxon>
        <taxon>Vibrionales</taxon>
        <taxon>Vibrionaceae</taxon>
        <taxon>Photobacterium</taxon>
    </lineage>
</organism>
<sequence>MKRISRKFLTLCGLFSILSQPAQAWNSQSHQSINAAALDVLEIEHFATSKINFVDHAAEVFRFASPGRLFRHYQVPLPEDLKRQRDVNMWFRATIEYRNQGFGGLKYGNMHLVFDDIVELAKRQSDPNAKMLLTLYASAMIAVAYQPTHTVSFFDHRTFSQGDRNGELYCLSKVRNETAGNCNLTLSGFWNSMTFPGLKADADEEKMAIQDIITDTADLAPHIYATRHGHRPVENYFRINYALGEAQQKKAAQQVSHYLRYIFESTL</sequence>